<gene>
    <name evidence="12" type="ORF">SAMN05216377_11982</name>
</gene>
<evidence type="ECO:0000256" key="2">
    <source>
        <dbReference type="ARBA" id="ARBA00012438"/>
    </source>
</evidence>
<dbReference type="AlphaFoldDB" id="A0A1G7ZXV6"/>
<dbReference type="InterPro" id="IPR011712">
    <property type="entry name" value="Sig_transdc_His_kin_sub3_dim/P"/>
</dbReference>
<keyword evidence="4" id="KW-0808">Transferase</keyword>
<dbReference type="Pfam" id="PF07730">
    <property type="entry name" value="HisKA_3"/>
    <property type="match status" value="1"/>
</dbReference>
<comment type="catalytic activity">
    <reaction evidence="1">
        <text>ATP + protein L-histidine = ADP + protein N-phospho-L-histidine.</text>
        <dbReference type="EC" id="2.7.13.3"/>
    </reaction>
</comment>
<feature type="transmembrane region" description="Helical" evidence="10">
    <location>
        <begin position="118"/>
        <end position="135"/>
    </location>
</feature>
<feature type="transmembrane region" description="Helical" evidence="10">
    <location>
        <begin position="91"/>
        <end position="106"/>
    </location>
</feature>
<dbReference type="InterPro" id="IPR036890">
    <property type="entry name" value="HATPase_C_sf"/>
</dbReference>
<feature type="domain" description="Signal transduction histidine kinase subgroup 3 dimerisation and phosphoacceptor" evidence="11">
    <location>
        <begin position="213"/>
        <end position="278"/>
    </location>
</feature>
<feature type="transmembrane region" description="Helical" evidence="10">
    <location>
        <begin position="67"/>
        <end position="84"/>
    </location>
</feature>
<feature type="transmembrane region" description="Helical" evidence="10">
    <location>
        <begin position="41"/>
        <end position="61"/>
    </location>
</feature>
<dbReference type="Gene3D" id="1.20.5.1930">
    <property type="match status" value="1"/>
</dbReference>
<dbReference type="EC" id="2.7.13.3" evidence="2"/>
<evidence type="ECO:0000259" key="11">
    <source>
        <dbReference type="Pfam" id="PF07730"/>
    </source>
</evidence>
<evidence type="ECO:0000256" key="10">
    <source>
        <dbReference type="SAM" id="Phobius"/>
    </source>
</evidence>
<dbReference type="GO" id="GO:0000155">
    <property type="term" value="F:phosphorelay sensor kinase activity"/>
    <property type="evidence" value="ECO:0007669"/>
    <property type="project" value="InterPro"/>
</dbReference>
<proteinExistence type="predicted"/>
<keyword evidence="13" id="KW-1185">Reference proteome</keyword>
<evidence type="ECO:0000256" key="1">
    <source>
        <dbReference type="ARBA" id="ARBA00000085"/>
    </source>
</evidence>
<dbReference type="GO" id="GO:0005524">
    <property type="term" value="F:ATP binding"/>
    <property type="evidence" value="ECO:0007669"/>
    <property type="project" value="UniProtKB-KW"/>
</dbReference>
<keyword evidence="7" id="KW-0067">ATP-binding</keyword>
<accession>A0A1G7ZXV6</accession>
<name>A0A1G7ZXV6_PSEOR</name>
<dbReference type="STRING" id="366584.SAMN05216377_11982"/>
<keyword evidence="3" id="KW-0597">Phosphoprotein</keyword>
<sequence>MTTVGERAVRLLGDSIRAAVWPTRGEDARWSRPHSRLLRPVPVLTGLYGVIVAIAVSGAVLNERMTGGLAFLALLPMAGALALAPRRPLDAWRIGTAWLVVLAFLLPPPPAPAPGLEVWGWLLWTPLLLLGAWGAPGRTTLGVAVVSGLAVVVLVVATPADVPLSELGLTLSALAFPLGAGAALGARWDTRRALEVERRELAAAQAERGALAERARIAREMHDVVAHHMSMIAVRCETAPYRLGRLPAPARAELAEVATAAREALREMQGLLGVLRTGETERTPQPGLADIEPLLVEARAAGVELTWEIVEVEVPAPVGLTAFRIVAQGLANARQHAPGAPVHVAITDGLVVEIVNGRGTGPGTPGGGTGIPSMRERAEVHGGTLDAGPTADGFRLRAELPR</sequence>
<keyword evidence="10" id="KW-0812">Transmembrane</keyword>
<keyword evidence="8" id="KW-0902">Two-component regulatory system</keyword>
<reference evidence="12 13" key="1">
    <citation type="submission" date="2016-10" db="EMBL/GenBank/DDBJ databases">
        <authorList>
            <person name="de Groot N.N."/>
        </authorList>
    </citation>
    <scope>NUCLEOTIDE SEQUENCE [LARGE SCALE GENOMIC DNA]</scope>
    <source>
        <strain evidence="12 13">CGMCC 4.3143</strain>
    </source>
</reference>
<evidence type="ECO:0000256" key="7">
    <source>
        <dbReference type="ARBA" id="ARBA00022840"/>
    </source>
</evidence>
<evidence type="ECO:0000256" key="3">
    <source>
        <dbReference type="ARBA" id="ARBA00022553"/>
    </source>
</evidence>
<dbReference type="PANTHER" id="PTHR24421:SF10">
    <property type="entry name" value="NITRATE_NITRITE SENSOR PROTEIN NARQ"/>
    <property type="match status" value="1"/>
</dbReference>
<dbReference type="RefSeq" id="WP_143030207.1">
    <property type="nucleotide sequence ID" value="NZ_FNBE01000019.1"/>
</dbReference>
<dbReference type="InterPro" id="IPR050482">
    <property type="entry name" value="Sensor_HK_TwoCompSys"/>
</dbReference>
<dbReference type="Proteomes" id="UP000198967">
    <property type="component" value="Unassembled WGS sequence"/>
</dbReference>
<dbReference type="GO" id="GO:0016020">
    <property type="term" value="C:membrane"/>
    <property type="evidence" value="ECO:0007669"/>
    <property type="project" value="InterPro"/>
</dbReference>
<feature type="region of interest" description="Disordered" evidence="9">
    <location>
        <begin position="382"/>
        <end position="402"/>
    </location>
</feature>
<evidence type="ECO:0000313" key="13">
    <source>
        <dbReference type="Proteomes" id="UP000198967"/>
    </source>
</evidence>
<dbReference type="PANTHER" id="PTHR24421">
    <property type="entry name" value="NITRATE/NITRITE SENSOR PROTEIN NARX-RELATED"/>
    <property type="match status" value="1"/>
</dbReference>
<evidence type="ECO:0000256" key="9">
    <source>
        <dbReference type="SAM" id="MobiDB-lite"/>
    </source>
</evidence>
<keyword evidence="10" id="KW-0472">Membrane</keyword>
<evidence type="ECO:0000256" key="5">
    <source>
        <dbReference type="ARBA" id="ARBA00022741"/>
    </source>
</evidence>
<evidence type="ECO:0000256" key="4">
    <source>
        <dbReference type="ARBA" id="ARBA00022679"/>
    </source>
</evidence>
<keyword evidence="6 12" id="KW-0418">Kinase</keyword>
<evidence type="ECO:0000256" key="8">
    <source>
        <dbReference type="ARBA" id="ARBA00023012"/>
    </source>
</evidence>
<organism evidence="12 13">
    <name type="scientific">Pseudonocardia oroxyli</name>
    <dbReference type="NCBI Taxonomy" id="366584"/>
    <lineage>
        <taxon>Bacteria</taxon>
        <taxon>Bacillati</taxon>
        <taxon>Actinomycetota</taxon>
        <taxon>Actinomycetes</taxon>
        <taxon>Pseudonocardiales</taxon>
        <taxon>Pseudonocardiaceae</taxon>
        <taxon>Pseudonocardia</taxon>
    </lineage>
</organism>
<dbReference type="EMBL" id="FNBE01000019">
    <property type="protein sequence ID" value="SDH13528.1"/>
    <property type="molecule type" value="Genomic_DNA"/>
</dbReference>
<feature type="transmembrane region" description="Helical" evidence="10">
    <location>
        <begin position="142"/>
        <end position="162"/>
    </location>
</feature>
<evidence type="ECO:0000313" key="12">
    <source>
        <dbReference type="EMBL" id="SDH13528.1"/>
    </source>
</evidence>
<evidence type="ECO:0000256" key="6">
    <source>
        <dbReference type="ARBA" id="ARBA00022777"/>
    </source>
</evidence>
<dbReference type="OrthoDB" id="227596at2"/>
<keyword evidence="5" id="KW-0547">Nucleotide-binding</keyword>
<dbReference type="SUPFAM" id="SSF55874">
    <property type="entry name" value="ATPase domain of HSP90 chaperone/DNA topoisomerase II/histidine kinase"/>
    <property type="match status" value="1"/>
</dbReference>
<dbReference type="Gene3D" id="3.30.565.10">
    <property type="entry name" value="Histidine kinase-like ATPase, C-terminal domain"/>
    <property type="match status" value="1"/>
</dbReference>
<dbReference type="GO" id="GO:0046983">
    <property type="term" value="F:protein dimerization activity"/>
    <property type="evidence" value="ECO:0007669"/>
    <property type="project" value="InterPro"/>
</dbReference>
<protein>
    <recommendedName>
        <fullName evidence="2">histidine kinase</fullName>
        <ecNumber evidence="2">2.7.13.3</ecNumber>
    </recommendedName>
</protein>
<keyword evidence="10" id="KW-1133">Transmembrane helix</keyword>